<protein>
    <recommendedName>
        <fullName evidence="4">Porin</fullName>
    </recommendedName>
</protein>
<feature type="signal peptide" evidence="1">
    <location>
        <begin position="1"/>
        <end position="20"/>
    </location>
</feature>
<dbReference type="SUPFAM" id="SSF56935">
    <property type="entry name" value="Porins"/>
    <property type="match status" value="1"/>
</dbReference>
<evidence type="ECO:0000256" key="1">
    <source>
        <dbReference type="SAM" id="SignalP"/>
    </source>
</evidence>
<feature type="chain" id="PRO_5037268779" description="Porin" evidence="1">
    <location>
        <begin position="21"/>
        <end position="334"/>
    </location>
</feature>
<dbReference type="Gene3D" id="2.40.160.10">
    <property type="entry name" value="Porin"/>
    <property type="match status" value="1"/>
</dbReference>
<name>A0A948TDK6_9BACT</name>
<evidence type="ECO:0008006" key="4">
    <source>
        <dbReference type="Google" id="ProtNLM"/>
    </source>
</evidence>
<organism evidence="2 3">
    <name type="scientific">Candidatus Phocaeicola faecigallinarum</name>
    <dbReference type="NCBI Taxonomy" id="2838732"/>
    <lineage>
        <taxon>Bacteria</taxon>
        <taxon>Pseudomonadati</taxon>
        <taxon>Bacteroidota</taxon>
        <taxon>Bacteroidia</taxon>
        <taxon>Bacteroidales</taxon>
        <taxon>Bacteroidaceae</taxon>
        <taxon>Phocaeicola</taxon>
    </lineage>
</organism>
<dbReference type="EMBL" id="JAHLFW010000102">
    <property type="protein sequence ID" value="MBU3839066.1"/>
    <property type="molecule type" value="Genomic_DNA"/>
</dbReference>
<evidence type="ECO:0000313" key="2">
    <source>
        <dbReference type="EMBL" id="MBU3839066.1"/>
    </source>
</evidence>
<comment type="caution">
    <text evidence="2">The sequence shown here is derived from an EMBL/GenBank/DDBJ whole genome shotgun (WGS) entry which is preliminary data.</text>
</comment>
<evidence type="ECO:0000313" key="3">
    <source>
        <dbReference type="Proteomes" id="UP000783796"/>
    </source>
</evidence>
<keyword evidence="1" id="KW-0732">Signal</keyword>
<sequence length="334" mass="37176">MRKILLSVMLALAIPTITFAKEKKEEKKGSAIITIYSDLHSGFGTVNNDRGFNLDRAYIGYQYKLPHNLLIKAVMDFDQSDDVDDIQRVGFIKNAMVSWKHEGLTLNGGLVSTTQFKTQEDFWGKRYVMKSFQDEYKFGSSADLAVSAAYKFCDIFSADVIVANGEGYKKVQVDDGLQYGAGLTLTPVKGFMVRAYSSYNEAGQSIKDAAQNKDDIKGTTNLAFFAGYKNSAFSLGAEYNWMKNTKFANGNDKSGASVYTTINLTKKINIYGRWDYLTSKDSWDSAKDGMAGMAGVEFKLGKYVKLSPNFRIWAPKADGTKNFTYAYLNASFAL</sequence>
<gene>
    <name evidence="2" type="ORF">H9777_12310</name>
</gene>
<proteinExistence type="predicted"/>
<dbReference type="AlphaFoldDB" id="A0A948TDK6"/>
<accession>A0A948TDK6</accession>
<dbReference type="InterPro" id="IPR023614">
    <property type="entry name" value="Porin_dom_sf"/>
</dbReference>
<reference evidence="2" key="1">
    <citation type="journal article" date="2021" name="PeerJ">
        <title>Extensive microbial diversity within the chicken gut microbiome revealed by metagenomics and culture.</title>
        <authorList>
            <person name="Gilroy R."/>
            <person name="Ravi A."/>
            <person name="Getino M."/>
            <person name="Pursley I."/>
            <person name="Horton D.L."/>
            <person name="Alikhan N.F."/>
            <person name="Baker D."/>
            <person name="Gharbi K."/>
            <person name="Hall N."/>
            <person name="Watson M."/>
            <person name="Adriaenssens E.M."/>
            <person name="Foster-Nyarko E."/>
            <person name="Jarju S."/>
            <person name="Secka A."/>
            <person name="Antonio M."/>
            <person name="Oren A."/>
            <person name="Chaudhuri R.R."/>
            <person name="La Ragione R."/>
            <person name="Hildebrand F."/>
            <person name="Pallen M.J."/>
        </authorList>
    </citation>
    <scope>NUCLEOTIDE SEQUENCE</scope>
    <source>
        <strain evidence="2">G4-2901</strain>
    </source>
</reference>
<dbReference type="Proteomes" id="UP000783796">
    <property type="component" value="Unassembled WGS sequence"/>
</dbReference>
<reference evidence="2" key="2">
    <citation type="submission" date="2021-04" db="EMBL/GenBank/DDBJ databases">
        <authorList>
            <person name="Gilroy R."/>
        </authorList>
    </citation>
    <scope>NUCLEOTIDE SEQUENCE</scope>
    <source>
        <strain evidence="2">G4-2901</strain>
    </source>
</reference>